<comment type="subcellular location">
    <subcellularLocation>
        <location evidence="1">Fimbrium</location>
    </subcellularLocation>
</comment>
<keyword evidence="3" id="KW-0281">Fimbrium</keyword>
<comment type="caution">
    <text evidence="5">The sequence shown here is derived from an EMBL/GenBank/DDBJ whole genome shotgun (WGS) entry which is preliminary data.</text>
</comment>
<evidence type="ECO:0000313" key="6">
    <source>
        <dbReference type="Proteomes" id="UP001595636"/>
    </source>
</evidence>
<name>A0ABV7TRR7_9NEIS</name>
<dbReference type="InterPro" id="IPR008966">
    <property type="entry name" value="Adhesion_dom_sf"/>
</dbReference>
<dbReference type="Gene3D" id="2.60.40.1090">
    <property type="entry name" value="Fimbrial-type adhesion domain"/>
    <property type="match status" value="1"/>
</dbReference>
<reference evidence="6" key="1">
    <citation type="journal article" date="2019" name="Int. J. Syst. Evol. Microbiol.">
        <title>The Global Catalogue of Microorganisms (GCM) 10K type strain sequencing project: providing services to taxonomists for standard genome sequencing and annotation.</title>
        <authorList>
            <consortium name="The Broad Institute Genomics Platform"/>
            <consortium name="The Broad Institute Genome Sequencing Center for Infectious Disease"/>
            <person name="Wu L."/>
            <person name="Ma J."/>
        </authorList>
    </citation>
    <scope>NUCLEOTIDE SEQUENCE [LARGE SCALE GENOMIC DNA]</scope>
    <source>
        <strain evidence="6">KCTC 42195</strain>
    </source>
</reference>
<dbReference type="RefSeq" id="WP_390276958.1">
    <property type="nucleotide sequence ID" value="NZ_JBHRYH010000009.1"/>
</dbReference>
<keyword evidence="6" id="KW-1185">Reference proteome</keyword>
<evidence type="ECO:0000313" key="5">
    <source>
        <dbReference type="EMBL" id="MFC3625437.1"/>
    </source>
</evidence>
<sequence length="364" mass="38013">MRWGSDKVAGWQRKSRLTLHLVVLLLGVTTAMEVKATGCVPTAGTSFFYNLPFPATMRLPANKPIGSILQDTGWVSPPSFSQGKFSCSDNYFIRYSYKMTSATNPLVPGSSDIIQTGIPGIGLRMWASADVSGGRPVAMTPWPGTYENYSTTRIGITIGPLPSMRAQLIVTGPISAGTTNFPASDPNHPIGFIDFSDRSMNTVSTAGWGNMYISNSVTVTAASCTINAPNNRAVNLAPVAANSFSAVGATAGSGSFTLSLNCMSGTKVYMTMTDSTNPGNTSNVLSLAAGSTATGVGYQLSHPNGVVSYGPDSNVAGNTNQFWVADVGGTNSTVNIPFSVKYVRTGTVGPGTANAVATYNVSYQ</sequence>
<gene>
    <name evidence="5" type="ORF">ACFOKJ_04650</name>
</gene>
<accession>A0ABV7TRR7</accession>
<evidence type="ECO:0000259" key="4">
    <source>
        <dbReference type="Pfam" id="PF00419"/>
    </source>
</evidence>
<dbReference type="Pfam" id="PF00419">
    <property type="entry name" value="Fimbrial"/>
    <property type="match status" value="1"/>
</dbReference>
<protein>
    <submittedName>
        <fullName evidence="5">Fimbrial protein</fullName>
    </submittedName>
</protein>
<dbReference type="InterPro" id="IPR050263">
    <property type="entry name" value="Bact_Fimbrial_Adh_Pro"/>
</dbReference>
<dbReference type="PANTHER" id="PTHR33420">
    <property type="entry name" value="FIMBRIAL SUBUNIT ELFA-RELATED"/>
    <property type="match status" value="1"/>
</dbReference>
<evidence type="ECO:0000256" key="1">
    <source>
        <dbReference type="ARBA" id="ARBA00004561"/>
    </source>
</evidence>
<dbReference type="PANTHER" id="PTHR33420:SF14">
    <property type="entry name" value="TYPE 1 FIMBRIN D-MANNOSE SPECIFIC ADHESIN"/>
    <property type="match status" value="1"/>
</dbReference>
<dbReference type="InterPro" id="IPR000259">
    <property type="entry name" value="Adhesion_dom_fimbrial"/>
</dbReference>
<dbReference type="EMBL" id="JBHRYH010000009">
    <property type="protein sequence ID" value="MFC3625437.1"/>
    <property type="molecule type" value="Genomic_DNA"/>
</dbReference>
<comment type="similarity">
    <text evidence="2">Belongs to the fimbrial protein family.</text>
</comment>
<dbReference type="Gene3D" id="2.60.40.3310">
    <property type="match status" value="1"/>
</dbReference>
<dbReference type="InterPro" id="IPR036937">
    <property type="entry name" value="Adhesion_dom_fimbrial_sf"/>
</dbReference>
<dbReference type="Proteomes" id="UP001595636">
    <property type="component" value="Unassembled WGS sequence"/>
</dbReference>
<organism evidence="5 6">
    <name type="scientific">Vogesella amnigena</name>
    <dbReference type="NCBI Taxonomy" id="1507449"/>
    <lineage>
        <taxon>Bacteria</taxon>
        <taxon>Pseudomonadati</taxon>
        <taxon>Pseudomonadota</taxon>
        <taxon>Betaproteobacteria</taxon>
        <taxon>Neisseriales</taxon>
        <taxon>Chromobacteriaceae</taxon>
        <taxon>Vogesella</taxon>
    </lineage>
</organism>
<proteinExistence type="inferred from homology"/>
<evidence type="ECO:0000256" key="3">
    <source>
        <dbReference type="ARBA" id="ARBA00023263"/>
    </source>
</evidence>
<dbReference type="SUPFAM" id="SSF49401">
    <property type="entry name" value="Bacterial adhesins"/>
    <property type="match status" value="1"/>
</dbReference>
<feature type="domain" description="Fimbrial-type adhesion" evidence="4">
    <location>
        <begin position="216"/>
        <end position="364"/>
    </location>
</feature>
<evidence type="ECO:0000256" key="2">
    <source>
        <dbReference type="ARBA" id="ARBA00006671"/>
    </source>
</evidence>